<dbReference type="EMBL" id="KT995470">
    <property type="protein sequence ID" value="ALN66199.1"/>
    <property type="molecule type" value="Genomic_DNA"/>
</dbReference>
<organism evidence="3 5">
    <name type="scientific">White spot syndrome virus</name>
    <dbReference type="NCBI Taxonomy" id="342409"/>
    <lineage>
        <taxon>Viruses</taxon>
        <taxon>Viruses incertae sedis</taxon>
        <taxon>Naldaviricetes</taxon>
        <taxon>Nimaviridae</taxon>
        <taxon>Whispovirus</taxon>
    </lineage>
</organism>
<dbReference type="EMBL" id="KX686117">
    <property type="protein sequence ID" value="ASV62893.1"/>
    <property type="molecule type" value="Genomic_DNA"/>
</dbReference>
<dbReference type="InterPro" id="IPR001841">
    <property type="entry name" value="Znf_RING"/>
</dbReference>
<dbReference type="GO" id="GO:0016874">
    <property type="term" value="F:ligase activity"/>
    <property type="evidence" value="ECO:0007669"/>
    <property type="project" value="UniProtKB-KW"/>
</dbReference>
<evidence type="ECO:0000313" key="5">
    <source>
        <dbReference type="Proteomes" id="UP000281341"/>
    </source>
</evidence>
<proteinExistence type="predicted"/>
<dbReference type="Proteomes" id="UP000281424">
    <property type="component" value="Segment"/>
</dbReference>
<protein>
    <submittedName>
        <fullName evidence="3">E3 ligase</fullName>
    </submittedName>
</protein>
<dbReference type="Gene3D" id="3.30.40.10">
    <property type="entry name" value="Zinc/RING finger domain, C3HC4 (zinc finger)"/>
    <property type="match status" value="1"/>
</dbReference>
<dbReference type="Proteomes" id="UP000281341">
    <property type="component" value="Segment"/>
</dbReference>
<keyword evidence="3" id="KW-0436">Ligase</keyword>
<evidence type="ECO:0000313" key="3">
    <source>
        <dbReference type="EMBL" id="ALN66199.1"/>
    </source>
</evidence>
<dbReference type="InterPro" id="IPR013083">
    <property type="entry name" value="Znf_RING/FYVE/PHD"/>
</dbReference>
<accession>A0A0S2E614</accession>
<sequence length="844" mass="97056">MFTHLTRAFRKMNNLVNRSFIDVHRVVAELSYPEFEEDVKNPESSIYRTPISLFQNKDIVTIVGDYILSPKTDSFQVLYPIKKVIEHFPVIFHCTHNNAPLWVHLLDERHHRLLQSLLTYEIVNAKYRGIVVIPYYRRPINYQTGKSLLMSKLASVKVLDILMRCGSYKFISLMCMINKKNNTNFLHCCASKWGEVGSKMMLHIAEMFFANPTTSQHLSDASSFPDAAAEDDKGKTPAHLAIQEDNADALLFLISLYGAPWFQDNNSYMKSALELKSNKCVKVLSFAADKYEILPNINNNQLEPDTMCGVCATSVEEDENEGKTTSLSWYQMNCKHYIHCECLMGMCAAAGNVQCPMCREDVGDEVLERCPPTIFRWLKLAERSEHNRVLFEAKKQEFYKQMEAMKLPRVVVPPRRTFLTPARRGERAIRIAREIATNAIAEATAQGDVNSYFPVLIDGSGEEYEEEGEEFFNSEEEALAFGRPFLEDEEEARQIQMRQFAELSRRGVSVNIINNDNPHRHISTVNIVQPVYGVEKSPAASFIYNMLKNDVFESIRSRDTRVGGERVPVMNLSNDKRALFHAASSMLCDFATETNSQIVGLDFQAVYDPHHISNYIETFGSPLHAYPGAVTFLDGAQDYYAESIRYDNDIVSFSEMASELHITEALDVFEGSLLSPLFKKIRTGKSYSNWNDHLRRRNYARDIAEEFVRVCENSLASREHPPVHVHPFRDGAIPILIEYIVDFIHHCITWSMQVNALHCMRKYIEHENTNVHLLNLRPTDERVEVLRVSQLRWSRLFNEQYNTRMSLSTKRLSLMKIFNHDLGVSKFGVYKLLDIIEMYCFTLI</sequence>
<feature type="domain" description="RING-type" evidence="2">
    <location>
        <begin position="308"/>
        <end position="359"/>
    </location>
</feature>
<dbReference type="PROSITE" id="PS50089">
    <property type="entry name" value="ZF_RING_2"/>
    <property type="match status" value="1"/>
</dbReference>
<evidence type="ECO:0000256" key="1">
    <source>
        <dbReference type="PROSITE-ProRule" id="PRU00175"/>
    </source>
</evidence>
<dbReference type="SUPFAM" id="SSF57850">
    <property type="entry name" value="RING/U-box"/>
    <property type="match status" value="1"/>
</dbReference>
<evidence type="ECO:0000313" key="4">
    <source>
        <dbReference type="EMBL" id="ASV62893.1"/>
    </source>
</evidence>
<name>A0A0S2E614_9VIRU</name>
<reference evidence="3 5" key="1">
    <citation type="submission" date="2015-11" db="EMBL/GenBank/DDBJ databases">
        <title>Comparative analysis of genome sequences of three different virulent isolates of white spot syndrome virus.</title>
        <authorList>
            <person name="Gao M."/>
            <person name="Yang F."/>
            <person name="Xu L."/>
            <person name="Li F."/>
        </authorList>
    </citation>
    <scope>NUCLEOTIDE SEQUENCE [LARGE SCALE GENOMIC DNA]</scope>
    <source>
        <strain evidence="3 5">CN02</strain>
    </source>
</reference>
<keyword evidence="1" id="KW-0863">Zinc-finger</keyword>
<dbReference type="GO" id="GO:0008270">
    <property type="term" value="F:zinc ion binding"/>
    <property type="evidence" value="ECO:0007669"/>
    <property type="project" value="UniProtKB-KW"/>
</dbReference>
<reference evidence="4" key="2">
    <citation type="journal article" date="2017" name="Virusdisease">
        <title>Characterization and prevalence of a novel white spot syndrome viral genotype in naturally infected wild crayfish, Procambarus clarkii, in Shanghai, China.</title>
        <authorList>
            <person name="Jiang L."/>
            <person name="Xiao J."/>
            <person name="Liu L."/>
            <person name="Pan Y."/>
            <person name="Yan S."/>
            <person name="Wang Y."/>
        </authorList>
    </citation>
    <scope>NUCLEOTIDE SEQUENCE [LARGE SCALE GENOMIC DNA]</scope>
    <source>
        <strain evidence="4">PC</strain>
    </source>
</reference>
<keyword evidence="1" id="KW-0479">Metal-binding</keyword>
<keyword evidence="1" id="KW-0862">Zinc</keyword>
<evidence type="ECO:0000259" key="2">
    <source>
        <dbReference type="PROSITE" id="PS50089"/>
    </source>
</evidence>